<feature type="domain" description="SLH" evidence="2">
    <location>
        <begin position="25"/>
        <end position="88"/>
    </location>
</feature>
<keyword evidence="4" id="KW-1185">Reference proteome</keyword>
<gene>
    <name evidence="3" type="ORF">SpAn4DRAFT_4654</name>
</gene>
<feature type="chain" id="PRO_5006710483" evidence="1">
    <location>
        <begin position="24"/>
        <end position="439"/>
    </location>
</feature>
<dbReference type="EMBL" id="CTRP01000002">
    <property type="protein sequence ID" value="CQR70142.1"/>
    <property type="molecule type" value="Genomic_DNA"/>
</dbReference>
<protein>
    <submittedName>
        <fullName evidence="3">S-layer domain protein domain protein</fullName>
    </submittedName>
</protein>
<feature type="signal peptide" evidence="1">
    <location>
        <begin position="1"/>
        <end position="23"/>
    </location>
</feature>
<keyword evidence="1" id="KW-0732">Signal</keyword>
<dbReference type="PROSITE" id="PS51272">
    <property type="entry name" value="SLH"/>
    <property type="match status" value="1"/>
</dbReference>
<dbReference type="Proteomes" id="UP000049855">
    <property type="component" value="Unassembled WGS sequence"/>
</dbReference>
<dbReference type="InterPro" id="IPR001119">
    <property type="entry name" value="SLH_dom"/>
</dbReference>
<proteinExistence type="predicted"/>
<dbReference type="Pfam" id="PF16930">
    <property type="entry name" value="Porin_5"/>
    <property type="match status" value="1"/>
</dbReference>
<evidence type="ECO:0000313" key="3">
    <source>
        <dbReference type="EMBL" id="CQR70142.1"/>
    </source>
</evidence>
<evidence type="ECO:0000259" key="2">
    <source>
        <dbReference type="PROSITE" id="PS51272"/>
    </source>
</evidence>
<evidence type="ECO:0000256" key="1">
    <source>
        <dbReference type="SAM" id="SignalP"/>
    </source>
</evidence>
<organism evidence="3 4">
    <name type="scientific">Sporomusa ovata</name>
    <dbReference type="NCBI Taxonomy" id="2378"/>
    <lineage>
        <taxon>Bacteria</taxon>
        <taxon>Bacillati</taxon>
        <taxon>Bacillota</taxon>
        <taxon>Negativicutes</taxon>
        <taxon>Selenomonadales</taxon>
        <taxon>Sporomusaceae</taxon>
        <taxon>Sporomusa</taxon>
    </lineage>
</organism>
<name>A0A0U1KRW6_9FIRM</name>
<dbReference type="AlphaFoldDB" id="A0A0U1KRW6"/>
<dbReference type="InterPro" id="IPR032638">
    <property type="entry name" value="Porin_5"/>
</dbReference>
<dbReference type="SUPFAM" id="SSF56935">
    <property type="entry name" value="Porins"/>
    <property type="match status" value="1"/>
</dbReference>
<evidence type="ECO:0000313" key="4">
    <source>
        <dbReference type="Proteomes" id="UP000049855"/>
    </source>
</evidence>
<accession>A0A0U1KRW6</accession>
<dbReference type="RefSeq" id="WP_021170770.1">
    <property type="nucleotide sequence ID" value="NZ_CTRP01000002.1"/>
</dbReference>
<reference evidence="4" key="1">
    <citation type="submission" date="2015-03" db="EMBL/GenBank/DDBJ databases">
        <authorList>
            <person name="Nijsse Bart"/>
        </authorList>
    </citation>
    <scope>NUCLEOTIDE SEQUENCE [LARGE SCALE GENOMIC DNA]</scope>
</reference>
<sequence length="439" mass="47579">MKKKTMIALYAVFSLSMAGTSLAVPANLFAVVPEKHWTYSAISQLAEAGLVEGFGGGAYKDNVILTRCEMAAIVAKAMAKSANADATAQATIEKLKAEFAPEFNLSETSNVASRLDKLEKNTSPVKITNGDVRIRYQSNWDQKTKNTDKDADTRIQERVRLNIAADITDNLKFNSRLVATHTSNKRAVNGTSKSSTYSNPAFDKAELQWKNKQTTFALGRILPSLGQGIIWDGNSIDGAYATYDFGNAQLSAGYGDLAAYTGSGATTNAALANLNVKIGQNTNLTVAHLDTMTNSVGYNFNQTAYGFKTKTGDFTVNGEYVENNHDKLPANAQKHGYWGRVQWKGIDNSKPGSYGINFDYLSLGNYAVDSTNNPGTLVVSGGNGIGGAGAKGFGLGVQYVFAKNVNVEARYYNLKPYDENKAGFSEYKPSYHLITNYKF</sequence>